<feature type="compositionally biased region" description="Acidic residues" evidence="2">
    <location>
        <begin position="268"/>
        <end position="280"/>
    </location>
</feature>
<dbReference type="PANTHER" id="PTHR14247">
    <property type="entry name" value="BREAST CANCER ANTI-ESTROGEN RESISTANCE PROTEIN 3 HOMOLOG-LIKE PROTEIN"/>
    <property type="match status" value="1"/>
</dbReference>
<dbReference type="Proteomes" id="UP000035681">
    <property type="component" value="Unplaced"/>
</dbReference>
<dbReference type="AlphaFoldDB" id="A0AAF5HYT9"/>
<evidence type="ECO:0000313" key="5">
    <source>
        <dbReference type="WBParaSite" id="TCONS_00003454.p1"/>
    </source>
</evidence>
<accession>A0AAF5HYT9</accession>
<dbReference type="PANTHER" id="PTHR14247:SF8">
    <property type="entry name" value="RAS-GEF DOMAIN-CONTAINING PROTEIN"/>
    <property type="match status" value="1"/>
</dbReference>
<evidence type="ECO:0000256" key="2">
    <source>
        <dbReference type="SAM" id="MobiDB-lite"/>
    </source>
</evidence>
<protein>
    <submittedName>
        <fullName evidence="5">SH2 domain-containing protein</fullName>
    </submittedName>
</protein>
<keyword evidence="4" id="KW-1185">Reference proteome</keyword>
<dbReference type="GO" id="GO:0005085">
    <property type="term" value="F:guanyl-nucleotide exchange factor activity"/>
    <property type="evidence" value="ECO:0007669"/>
    <property type="project" value="InterPro"/>
</dbReference>
<reference evidence="5" key="1">
    <citation type="submission" date="2024-02" db="UniProtKB">
        <authorList>
            <consortium name="WormBaseParasite"/>
        </authorList>
    </citation>
    <scope>IDENTIFICATION</scope>
</reference>
<sequence>MTTVFPTQLINTSDISVDDDGLRYDHETDMKLQLQKQSWYHGLIRRIEAEDLLKNDGDFLVRDSISSKGKYVLTVQWLLKPLHFQINEEINNNIIYYKFEDEQFPSIVDLINFFRTHKRKVTLLSGCIISNPITCQLIQNKLSNKNCNFSEIEANYARLFNSPTQPRLPKINCNLSKETMLCNAKKYLNKSESNLNLLFNSKGKIDNNFKSTSNIKLNTLFSIQPQETKLLSFIKEKEGEQDYCDIDYDTMENFPLPVHIKRLSTTSDGDDGDGDDDDVDGGSSDNNENMLSTNLNKNYSNSVHDLQTNLGGNDIVNINNNIGKTKSFSNLRFMVNPTNKRPVSLSSTSSSSTTTTISNGSIGLNNNNSNKNSKFITQPRSISRVSMGKTAASIIAEKRRDLLPSLPQRPSEDTIIEDKINNESISELLKLEKELKQSIMSLNNLVLNNNDRDSACVLDTSNEGDYDCLPLNNKCGSLSPDSVINNETDDSDPETSLILSPLTMFCDRLISMNVSSICRMITEEDIKLLNLHLDDKNEITNLLLPMGSIIRQECNEKSLTLSEVVSSTLYDFSNTKLILEIWTRVASSLLHDYGNLFSFASIFVSLKQFYKNGHCSINSDDSSLKLIKSLLTPLFEDLNSTGEINYKNNSGTTMIPYIQPFIKIYNNESFKNYESSLLTSYDKTSIDKELDYMWTWLSIGRRWCQNVNLFVNKAKLFYKPENEIKHNIFEISQLRMLLNNVKEDNKKNEKCYTDKISNKIQEWNK</sequence>
<dbReference type="InterPro" id="IPR051853">
    <property type="entry name" value="SH2-Ras-GEF_adapter"/>
</dbReference>
<evidence type="ECO:0000313" key="4">
    <source>
        <dbReference type="Proteomes" id="UP000035681"/>
    </source>
</evidence>
<dbReference type="Gene3D" id="1.10.840.10">
    <property type="entry name" value="Ras guanine-nucleotide exchange factors catalytic domain"/>
    <property type="match status" value="1"/>
</dbReference>
<proteinExistence type="predicted"/>
<dbReference type="SMART" id="SM00252">
    <property type="entry name" value="SH2"/>
    <property type="match status" value="1"/>
</dbReference>
<name>A0AAF5HYT9_STRER</name>
<dbReference type="GO" id="GO:0007264">
    <property type="term" value="P:small GTPase-mediated signal transduction"/>
    <property type="evidence" value="ECO:0007669"/>
    <property type="project" value="InterPro"/>
</dbReference>
<organism evidence="4 5">
    <name type="scientific">Strongyloides stercoralis</name>
    <name type="common">Threadworm</name>
    <dbReference type="NCBI Taxonomy" id="6248"/>
    <lineage>
        <taxon>Eukaryota</taxon>
        <taxon>Metazoa</taxon>
        <taxon>Ecdysozoa</taxon>
        <taxon>Nematoda</taxon>
        <taxon>Chromadorea</taxon>
        <taxon>Rhabditida</taxon>
        <taxon>Tylenchina</taxon>
        <taxon>Panagrolaimomorpha</taxon>
        <taxon>Strongyloidoidea</taxon>
        <taxon>Strongyloididae</taxon>
        <taxon>Strongyloides</taxon>
    </lineage>
</organism>
<evidence type="ECO:0000259" key="3">
    <source>
        <dbReference type="PROSITE" id="PS50001"/>
    </source>
</evidence>
<dbReference type="SUPFAM" id="SSF55550">
    <property type="entry name" value="SH2 domain"/>
    <property type="match status" value="1"/>
</dbReference>
<dbReference type="Gene3D" id="3.30.505.10">
    <property type="entry name" value="SH2 domain"/>
    <property type="match status" value="1"/>
</dbReference>
<evidence type="ECO:0000256" key="1">
    <source>
        <dbReference type="PROSITE-ProRule" id="PRU00191"/>
    </source>
</evidence>
<dbReference type="InterPro" id="IPR036860">
    <property type="entry name" value="SH2_dom_sf"/>
</dbReference>
<dbReference type="Pfam" id="PF00017">
    <property type="entry name" value="SH2"/>
    <property type="match status" value="1"/>
</dbReference>
<feature type="region of interest" description="Disordered" evidence="2">
    <location>
        <begin position="262"/>
        <end position="298"/>
    </location>
</feature>
<dbReference type="InterPro" id="IPR000980">
    <property type="entry name" value="SH2"/>
</dbReference>
<dbReference type="InterPro" id="IPR036964">
    <property type="entry name" value="RASGEF_cat_dom_sf"/>
</dbReference>
<feature type="domain" description="SH2" evidence="3">
    <location>
        <begin position="39"/>
        <end position="133"/>
    </location>
</feature>
<dbReference type="PROSITE" id="PS50001">
    <property type="entry name" value="SH2"/>
    <property type="match status" value="1"/>
</dbReference>
<dbReference type="FunFam" id="3.30.505.10:FF:000013">
    <property type="entry name" value="SH2 domain-containing protein 3C isoform X1"/>
    <property type="match status" value="1"/>
</dbReference>
<feature type="region of interest" description="Disordered" evidence="2">
    <location>
        <begin position="340"/>
        <end position="374"/>
    </location>
</feature>
<dbReference type="PRINTS" id="PR00401">
    <property type="entry name" value="SH2DOMAIN"/>
</dbReference>
<feature type="compositionally biased region" description="Polar residues" evidence="2">
    <location>
        <begin position="286"/>
        <end position="298"/>
    </location>
</feature>
<dbReference type="WBParaSite" id="TCONS_00003454.p1">
    <property type="protein sequence ID" value="TCONS_00003454.p1"/>
    <property type="gene ID" value="XLOC_003200"/>
</dbReference>
<feature type="compositionally biased region" description="Low complexity" evidence="2">
    <location>
        <begin position="344"/>
        <end position="374"/>
    </location>
</feature>
<keyword evidence="1" id="KW-0727">SH2 domain</keyword>